<dbReference type="SUPFAM" id="SSF52540">
    <property type="entry name" value="P-loop containing nucleoside triphosphate hydrolases"/>
    <property type="match status" value="1"/>
</dbReference>
<dbReference type="PROSITE" id="PS51194">
    <property type="entry name" value="HELICASE_CTER"/>
    <property type="match status" value="1"/>
</dbReference>
<evidence type="ECO:0000256" key="3">
    <source>
        <dbReference type="ARBA" id="ARBA00022806"/>
    </source>
</evidence>
<accession>A0A485KQM4</accession>
<dbReference type="Pfam" id="PF13959">
    <property type="entry name" value="CTE_SPB4"/>
    <property type="match status" value="1"/>
</dbReference>
<feature type="compositionally biased region" description="Acidic residues" evidence="8">
    <location>
        <begin position="107"/>
        <end position="120"/>
    </location>
</feature>
<dbReference type="OrthoDB" id="422663at2759"/>
<dbReference type="Pfam" id="PF00270">
    <property type="entry name" value="DEAD"/>
    <property type="match status" value="1"/>
</dbReference>
<dbReference type="InterPro" id="IPR000629">
    <property type="entry name" value="RNA-helicase_DEAD-box_CS"/>
</dbReference>
<dbReference type="PANTHER" id="PTHR24031">
    <property type="entry name" value="RNA HELICASE"/>
    <property type="match status" value="1"/>
</dbReference>
<dbReference type="GO" id="GO:0003724">
    <property type="term" value="F:RNA helicase activity"/>
    <property type="evidence" value="ECO:0007669"/>
    <property type="project" value="UniProtKB-EC"/>
</dbReference>
<dbReference type="GO" id="GO:0016787">
    <property type="term" value="F:hydrolase activity"/>
    <property type="evidence" value="ECO:0007669"/>
    <property type="project" value="UniProtKB-KW"/>
</dbReference>
<dbReference type="InterPro" id="IPR001650">
    <property type="entry name" value="Helicase_C-like"/>
</dbReference>
<gene>
    <name evidence="12" type="primary">Aste57867_10543</name>
    <name evidence="11" type="ORF">As57867_010503</name>
    <name evidence="12" type="ORF">ASTE57867_10543</name>
</gene>
<keyword evidence="3 6" id="KW-0347">Helicase</keyword>
<feature type="compositionally biased region" description="Gly residues" evidence="8">
    <location>
        <begin position="62"/>
        <end position="72"/>
    </location>
</feature>
<dbReference type="EC" id="3.6.4.13" evidence="7"/>
<feature type="compositionally biased region" description="Low complexity" evidence="8">
    <location>
        <begin position="122"/>
        <end position="140"/>
    </location>
</feature>
<evidence type="ECO:0000256" key="7">
    <source>
        <dbReference type="RuleBase" id="RU365068"/>
    </source>
</evidence>
<name>A0A485KQM4_9STRA</name>
<dbReference type="GO" id="GO:0003723">
    <property type="term" value="F:RNA binding"/>
    <property type="evidence" value="ECO:0007669"/>
    <property type="project" value="UniProtKB-UniRule"/>
</dbReference>
<evidence type="ECO:0000259" key="10">
    <source>
        <dbReference type="PROSITE" id="PS51194"/>
    </source>
</evidence>
<feature type="domain" description="Helicase C-terminal" evidence="10">
    <location>
        <begin position="440"/>
        <end position="614"/>
    </location>
</feature>
<dbReference type="InterPro" id="IPR011545">
    <property type="entry name" value="DEAD/DEAH_box_helicase_dom"/>
</dbReference>
<comment type="function">
    <text evidence="7">RNA helicase.</text>
</comment>
<proteinExistence type="inferred from homology"/>
<comment type="domain">
    <text evidence="7">The Q motif is unique to and characteristic of the DEAD box family of RNA helicases and controls ATP binding and hydrolysis.</text>
</comment>
<feature type="region of interest" description="Disordered" evidence="8">
    <location>
        <begin position="696"/>
        <end position="715"/>
    </location>
</feature>
<dbReference type="PROSITE" id="PS00039">
    <property type="entry name" value="DEAD_ATP_HELICASE"/>
    <property type="match status" value="1"/>
</dbReference>
<evidence type="ECO:0000256" key="5">
    <source>
        <dbReference type="ARBA" id="ARBA00022884"/>
    </source>
</evidence>
<sequence length="749" mass="82152">MFLYEMFPLIGRHMNLSRCYKTMDGFSLNINVSASAPRPTKKKVTKFRQNKKKAQLQRKNNNGGGGSNGGGDRAAKTLAPKTVTPVKTITKTPTDETIHTTAAAADRDDDAYSSEDEMDDTPAPSSSSSKPKVVSPVKAAAPVKPIATKVEPITKDKGTRRNPNKDGYSADSYLRPTLDMSKVVMHDAPLASKESKDIFSATTFDAMKLHAHLVGILTKSKDAGGFGFDQPTRVQVASVPAICAGGDVLLKSETGSGKTLSYCLPMVHRLMSRDVRVNRSEGCLAMVLAPTRELCMQIQETLERLLKVAVYIVAGSVVGGEKKKTEKARLRKGVSILVATPGRLIDHLTNTHSFTYNRLQFLILDEADRLLDLGFERSITQILDCLAAKQDDDVVRQSILVSATINAGVERLAALSLQSPRFIDADSAKGAADTYATPDQLIQHFMIVPAKQRLCALAGFLRAECRRNKRAKIVVFLSTCDAVDFVSTLFQKCTWPQSAAMFGPAVFRLHGNVNQQDRTATFQAFCKASAGILFCTDVAARGLNLPTVQWIVQYDPPTETKDYVHRVGRTARSGAVGNSLLFLLPSESAYCDHLKSLGLNVTALSLDSTLARSAFKGEFKASSKKAVHEVVVHELQYLFEQTVLANAELFEMACQAFQSFVRSYATHSSETRQYFHVRSLHFGHVAKSFALREPPASNKVTKASQQAKGGSLKKRKALQDVDDAIEQKKQKKVVQAKRKYNHHVSEFAE</sequence>
<evidence type="ECO:0000256" key="4">
    <source>
        <dbReference type="ARBA" id="ARBA00022840"/>
    </source>
</evidence>
<dbReference type="Pfam" id="PF00271">
    <property type="entry name" value="Helicase_C"/>
    <property type="match status" value="1"/>
</dbReference>
<keyword evidence="1 6" id="KW-0547">Nucleotide-binding</keyword>
<evidence type="ECO:0000259" key="9">
    <source>
        <dbReference type="PROSITE" id="PS51192"/>
    </source>
</evidence>
<evidence type="ECO:0000256" key="8">
    <source>
        <dbReference type="SAM" id="MobiDB-lite"/>
    </source>
</evidence>
<dbReference type="SMART" id="SM01178">
    <property type="entry name" value="DUF4217"/>
    <property type="match status" value="1"/>
</dbReference>
<dbReference type="InterPro" id="IPR027417">
    <property type="entry name" value="P-loop_NTPase"/>
</dbReference>
<organism evidence="12 13">
    <name type="scientific">Aphanomyces stellatus</name>
    <dbReference type="NCBI Taxonomy" id="120398"/>
    <lineage>
        <taxon>Eukaryota</taxon>
        <taxon>Sar</taxon>
        <taxon>Stramenopiles</taxon>
        <taxon>Oomycota</taxon>
        <taxon>Saprolegniomycetes</taxon>
        <taxon>Saprolegniales</taxon>
        <taxon>Verrucalvaceae</taxon>
        <taxon>Aphanomyces</taxon>
    </lineage>
</organism>
<feature type="compositionally biased region" description="Polar residues" evidence="8">
    <location>
        <begin position="698"/>
        <end position="708"/>
    </location>
</feature>
<dbReference type="Gene3D" id="3.40.50.300">
    <property type="entry name" value="P-loop containing nucleotide triphosphate hydrolases"/>
    <property type="match status" value="2"/>
</dbReference>
<keyword evidence="13" id="KW-1185">Reference proteome</keyword>
<dbReference type="SMART" id="SM00490">
    <property type="entry name" value="HELICc"/>
    <property type="match status" value="1"/>
</dbReference>
<dbReference type="InterPro" id="IPR025313">
    <property type="entry name" value="SPB4-like_CTE"/>
</dbReference>
<evidence type="ECO:0000313" key="13">
    <source>
        <dbReference type="Proteomes" id="UP000332933"/>
    </source>
</evidence>
<feature type="domain" description="Helicase ATP-binding" evidence="9">
    <location>
        <begin position="239"/>
        <end position="423"/>
    </location>
</feature>
<dbReference type="PROSITE" id="PS51192">
    <property type="entry name" value="HELICASE_ATP_BIND_1"/>
    <property type="match status" value="1"/>
</dbReference>
<evidence type="ECO:0000313" key="12">
    <source>
        <dbReference type="EMBL" id="VFT87416.1"/>
    </source>
</evidence>
<keyword evidence="4 6" id="KW-0067">ATP-binding</keyword>
<keyword evidence="5 7" id="KW-0694">RNA-binding</keyword>
<dbReference type="EMBL" id="CAADRA010005236">
    <property type="protein sequence ID" value="VFT87416.1"/>
    <property type="molecule type" value="Genomic_DNA"/>
</dbReference>
<dbReference type="Proteomes" id="UP000332933">
    <property type="component" value="Unassembled WGS sequence"/>
</dbReference>
<dbReference type="AlphaFoldDB" id="A0A485KQM4"/>
<dbReference type="SMART" id="SM00487">
    <property type="entry name" value="DEXDc"/>
    <property type="match status" value="1"/>
</dbReference>
<dbReference type="CDD" id="cd17949">
    <property type="entry name" value="DEADc_DDX31"/>
    <property type="match status" value="1"/>
</dbReference>
<evidence type="ECO:0000256" key="2">
    <source>
        <dbReference type="ARBA" id="ARBA00022801"/>
    </source>
</evidence>
<reference evidence="12 13" key="1">
    <citation type="submission" date="2019-03" db="EMBL/GenBank/DDBJ databases">
        <authorList>
            <person name="Gaulin E."/>
            <person name="Dumas B."/>
        </authorList>
    </citation>
    <scope>NUCLEOTIDE SEQUENCE [LARGE SCALE GENOMIC DNA]</scope>
    <source>
        <strain evidence="12">CBS 568.67</strain>
    </source>
</reference>
<comment type="similarity">
    <text evidence="6">Belongs to the DEAD box helicase family.</text>
</comment>
<dbReference type="InterPro" id="IPR014001">
    <property type="entry name" value="Helicase_ATP-bd"/>
</dbReference>
<dbReference type="CDD" id="cd18787">
    <property type="entry name" value="SF2_C_DEAD"/>
    <property type="match status" value="1"/>
</dbReference>
<dbReference type="EMBL" id="VJMH01005215">
    <property type="protein sequence ID" value="KAF0698866.1"/>
    <property type="molecule type" value="Genomic_DNA"/>
</dbReference>
<comment type="catalytic activity">
    <reaction evidence="7">
        <text>ATP + H2O = ADP + phosphate + H(+)</text>
        <dbReference type="Rhea" id="RHEA:13065"/>
        <dbReference type="ChEBI" id="CHEBI:15377"/>
        <dbReference type="ChEBI" id="CHEBI:15378"/>
        <dbReference type="ChEBI" id="CHEBI:30616"/>
        <dbReference type="ChEBI" id="CHEBI:43474"/>
        <dbReference type="ChEBI" id="CHEBI:456216"/>
        <dbReference type="EC" id="3.6.4.13"/>
    </reaction>
</comment>
<keyword evidence="2 6" id="KW-0378">Hydrolase</keyword>
<dbReference type="GO" id="GO:0005524">
    <property type="term" value="F:ATP binding"/>
    <property type="evidence" value="ECO:0007669"/>
    <property type="project" value="UniProtKB-UniRule"/>
</dbReference>
<evidence type="ECO:0000313" key="11">
    <source>
        <dbReference type="EMBL" id="KAF0698866.1"/>
    </source>
</evidence>
<protein>
    <recommendedName>
        <fullName evidence="7">ATP-dependent RNA helicase</fullName>
        <ecNumber evidence="7">3.6.4.13</ecNumber>
    </recommendedName>
</protein>
<evidence type="ECO:0000256" key="6">
    <source>
        <dbReference type="RuleBase" id="RU000492"/>
    </source>
</evidence>
<reference evidence="11" key="2">
    <citation type="submission" date="2019-06" db="EMBL/GenBank/DDBJ databases">
        <title>Genomics analysis of Aphanomyces spp. identifies a new class of oomycete effector associated with host adaptation.</title>
        <authorList>
            <person name="Gaulin E."/>
        </authorList>
    </citation>
    <scope>NUCLEOTIDE SEQUENCE</scope>
    <source>
        <strain evidence="11">CBS 578.67</strain>
    </source>
</reference>
<feature type="compositionally biased region" description="Basic residues" evidence="8">
    <location>
        <begin position="39"/>
        <end position="56"/>
    </location>
</feature>
<evidence type="ECO:0000256" key="1">
    <source>
        <dbReference type="ARBA" id="ARBA00022741"/>
    </source>
</evidence>
<feature type="region of interest" description="Disordered" evidence="8">
    <location>
        <begin position="153"/>
        <end position="172"/>
    </location>
</feature>
<feature type="compositionally biased region" description="Low complexity" evidence="8">
    <location>
        <begin position="80"/>
        <end position="92"/>
    </location>
</feature>
<feature type="region of interest" description="Disordered" evidence="8">
    <location>
        <begin position="36"/>
        <end position="140"/>
    </location>
</feature>